<evidence type="ECO:0000256" key="1">
    <source>
        <dbReference type="SAM" id="MobiDB-lite"/>
    </source>
</evidence>
<keyword evidence="4" id="KW-1185">Reference proteome</keyword>
<evidence type="ECO:0000256" key="2">
    <source>
        <dbReference type="SAM" id="Phobius"/>
    </source>
</evidence>
<gene>
    <name evidence="3" type="ORF">MOO46_07355</name>
</gene>
<name>A0ABY4PKD8_9LACO</name>
<keyword evidence="3" id="KW-0614">Plasmid</keyword>
<sequence length="188" mass="21265">MNYLDLDTIKTIVWIVLAVVGSTYTYIYRKVAIHRHKQDEINNAKNDKLAQERANKQAELDEQKARDDFDNNMNTALEVAKNKVVPLAVNDTLGNADKRKLAVQRINTGLNKLGIDLPEPVISEASERAYQWYKASGGDIHKLNTSDGNNNQPSDKQTVKVEMPNNQENNGNQSQPNNPYEKRDVTNE</sequence>
<organism evidence="3 4">
    <name type="scientific">Apilactobacillus apisilvae</name>
    <dbReference type="NCBI Taxonomy" id="2923364"/>
    <lineage>
        <taxon>Bacteria</taxon>
        <taxon>Bacillati</taxon>
        <taxon>Bacillota</taxon>
        <taxon>Bacilli</taxon>
        <taxon>Lactobacillales</taxon>
        <taxon>Lactobacillaceae</taxon>
        <taxon>Apilactobacillus</taxon>
    </lineage>
</organism>
<feature type="transmembrane region" description="Helical" evidence="2">
    <location>
        <begin position="12"/>
        <end position="28"/>
    </location>
</feature>
<feature type="compositionally biased region" description="Polar residues" evidence="1">
    <location>
        <begin position="145"/>
        <end position="156"/>
    </location>
</feature>
<feature type="compositionally biased region" description="Polar residues" evidence="1">
    <location>
        <begin position="164"/>
        <end position="178"/>
    </location>
</feature>
<keyword evidence="2" id="KW-0812">Transmembrane</keyword>
<dbReference type="EMBL" id="CP093363">
    <property type="protein sequence ID" value="UQS85801.1"/>
    <property type="molecule type" value="Genomic_DNA"/>
</dbReference>
<keyword evidence="2" id="KW-0472">Membrane</keyword>
<keyword evidence="2" id="KW-1133">Transmembrane helix</keyword>
<feature type="region of interest" description="Disordered" evidence="1">
    <location>
        <begin position="141"/>
        <end position="188"/>
    </location>
</feature>
<geneLocation type="plasmid" evidence="3 4">
    <name>p1unnamed</name>
</geneLocation>
<dbReference type="RefSeq" id="WP_249511765.1">
    <property type="nucleotide sequence ID" value="NZ_CP093363.1"/>
</dbReference>
<proteinExistence type="predicted"/>
<evidence type="ECO:0000313" key="3">
    <source>
        <dbReference type="EMBL" id="UQS85801.1"/>
    </source>
</evidence>
<dbReference type="Proteomes" id="UP000831859">
    <property type="component" value="Plasmid p1unnamed"/>
</dbReference>
<reference evidence="3 4" key="1">
    <citation type="journal article" date="2022" name="Int. J. Syst. Evol. Microbiol.">
        <title>Apilactobacillus apisilvae sp. nov., Nicolia spurrieriana gen. nov. sp. nov., Bombilactobacillus folatiphilus sp. nov. and Bombilactobacillus thymidiniphilus sp. nov., four new lactic acid bacterial isolates from stingless bees Tetragonula carbonaria and Austroplebeia australis.</title>
        <authorList>
            <person name="Oliphant S.A."/>
            <person name="Watson-Haigh N.S."/>
            <person name="Sumby K.M."/>
            <person name="Gardner J."/>
            <person name="Groom S."/>
            <person name="Jiranek V."/>
        </authorList>
    </citation>
    <scope>NUCLEOTIDE SEQUENCE [LARGE SCALE GENOMIC DNA]</scope>
    <source>
        <strain evidence="3 4">SG5_A10</strain>
    </source>
</reference>
<evidence type="ECO:0000313" key="4">
    <source>
        <dbReference type="Proteomes" id="UP000831859"/>
    </source>
</evidence>
<accession>A0ABY4PKD8</accession>
<protein>
    <submittedName>
        <fullName evidence="3">Uncharacterized protein</fullName>
    </submittedName>
</protein>